<dbReference type="HOGENOM" id="CLU_028683_0_0_1"/>
<keyword evidence="7" id="KW-0539">Nucleus</keyword>
<reference evidence="11 12" key="1">
    <citation type="journal article" date="2012" name="Science">
        <title>The Paleozoic origin of enzymatic lignin decomposition reconstructed from 31 fungal genomes.</title>
        <authorList>
            <person name="Floudas D."/>
            <person name="Binder M."/>
            <person name="Riley R."/>
            <person name="Barry K."/>
            <person name="Blanchette R.A."/>
            <person name="Henrissat B."/>
            <person name="Martinez A.T."/>
            <person name="Otillar R."/>
            <person name="Spatafora J.W."/>
            <person name="Yadav J.S."/>
            <person name="Aerts A."/>
            <person name="Benoit I."/>
            <person name="Boyd A."/>
            <person name="Carlson A."/>
            <person name="Copeland A."/>
            <person name="Coutinho P.M."/>
            <person name="de Vries R.P."/>
            <person name="Ferreira P."/>
            <person name="Findley K."/>
            <person name="Foster B."/>
            <person name="Gaskell J."/>
            <person name="Glotzer D."/>
            <person name="Gorecki P."/>
            <person name="Heitman J."/>
            <person name="Hesse C."/>
            <person name="Hori C."/>
            <person name="Igarashi K."/>
            <person name="Jurgens J.A."/>
            <person name="Kallen N."/>
            <person name="Kersten P."/>
            <person name="Kohler A."/>
            <person name="Kuees U."/>
            <person name="Kumar T.K.A."/>
            <person name="Kuo A."/>
            <person name="LaButti K."/>
            <person name="Larrondo L.F."/>
            <person name="Lindquist E."/>
            <person name="Ling A."/>
            <person name="Lombard V."/>
            <person name="Lucas S."/>
            <person name="Lundell T."/>
            <person name="Martin R."/>
            <person name="McLaughlin D.J."/>
            <person name="Morgenstern I."/>
            <person name="Morin E."/>
            <person name="Murat C."/>
            <person name="Nagy L.G."/>
            <person name="Nolan M."/>
            <person name="Ohm R.A."/>
            <person name="Patyshakuliyeva A."/>
            <person name="Rokas A."/>
            <person name="Ruiz-Duenas F.J."/>
            <person name="Sabat G."/>
            <person name="Salamov A."/>
            <person name="Samejima M."/>
            <person name="Schmutz J."/>
            <person name="Slot J.C."/>
            <person name="St John F."/>
            <person name="Stenlid J."/>
            <person name="Sun H."/>
            <person name="Sun S."/>
            <person name="Syed K."/>
            <person name="Tsang A."/>
            <person name="Wiebenga A."/>
            <person name="Young D."/>
            <person name="Pisabarro A."/>
            <person name="Eastwood D.C."/>
            <person name="Martin F."/>
            <person name="Cullen D."/>
            <person name="Grigoriev I.V."/>
            <person name="Hibbett D.S."/>
        </authorList>
    </citation>
    <scope>NUCLEOTIDE SEQUENCE [LARGE SCALE GENOMIC DNA]</scope>
    <source>
        <strain evidence="11 12">ATCC 11539</strain>
    </source>
</reference>
<dbReference type="GO" id="GO:0071031">
    <property type="term" value="P:nuclear mRNA surveillance of mRNA 3'-end processing"/>
    <property type="evidence" value="ECO:0007669"/>
    <property type="project" value="TreeGrafter"/>
</dbReference>
<feature type="compositionally biased region" description="Basic and acidic residues" evidence="9">
    <location>
        <begin position="313"/>
        <end position="323"/>
    </location>
</feature>
<keyword evidence="4" id="KW-0677">Repeat</keyword>
<keyword evidence="12" id="KW-1185">Reference proteome</keyword>
<proteinExistence type="predicted"/>
<dbReference type="GO" id="GO:0006397">
    <property type="term" value="P:mRNA processing"/>
    <property type="evidence" value="ECO:0007669"/>
    <property type="project" value="UniProtKB-KW"/>
</dbReference>
<feature type="compositionally biased region" description="Low complexity" evidence="9">
    <location>
        <begin position="24"/>
        <end position="35"/>
    </location>
</feature>
<evidence type="ECO:0000313" key="12">
    <source>
        <dbReference type="Proteomes" id="UP000030669"/>
    </source>
</evidence>
<dbReference type="STRING" id="670483.S7QIP7"/>
<dbReference type="RefSeq" id="XP_007862267.1">
    <property type="nucleotide sequence ID" value="XM_007864076.1"/>
</dbReference>
<dbReference type="GO" id="GO:0008270">
    <property type="term" value="F:zinc ion binding"/>
    <property type="evidence" value="ECO:0007669"/>
    <property type="project" value="UniProtKB-KW"/>
</dbReference>
<dbReference type="InterPro" id="IPR051644">
    <property type="entry name" value="TRAMP_AT-DNA-binding"/>
</dbReference>
<evidence type="ECO:0000256" key="6">
    <source>
        <dbReference type="ARBA" id="ARBA00022833"/>
    </source>
</evidence>
<evidence type="ECO:0000313" key="11">
    <source>
        <dbReference type="EMBL" id="EPQ59218.1"/>
    </source>
</evidence>
<dbReference type="KEGG" id="gtr:GLOTRDRAFT_136148"/>
<feature type="region of interest" description="Disordered" evidence="9">
    <location>
        <begin position="1"/>
        <end position="110"/>
    </location>
</feature>
<feature type="compositionally biased region" description="Basic and acidic residues" evidence="9">
    <location>
        <begin position="344"/>
        <end position="354"/>
    </location>
</feature>
<dbReference type="PANTHER" id="PTHR46543:SF1">
    <property type="entry name" value="ZINC FINGER CCHC DOMAIN-CONTAINING PROTEIN 7"/>
    <property type="match status" value="1"/>
</dbReference>
<evidence type="ECO:0000256" key="3">
    <source>
        <dbReference type="ARBA" id="ARBA00022723"/>
    </source>
</evidence>
<dbReference type="SMART" id="SM00343">
    <property type="entry name" value="ZnF_C2HC"/>
    <property type="match status" value="2"/>
</dbReference>
<comment type="subcellular location">
    <subcellularLocation>
        <location evidence="1">Nucleus</location>
    </subcellularLocation>
</comment>
<keyword evidence="2" id="KW-0507">mRNA processing</keyword>
<dbReference type="PROSITE" id="PS50158">
    <property type="entry name" value="ZF_CCHC"/>
    <property type="match status" value="1"/>
</dbReference>
<dbReference type="InterPro" id="IPR001878">
    <property type="entry name" value="Znf_CCHC"/>
</dbReference>
<dbReference type="GO" id="GO:0031499">
    <property type="term" value="C:TRAMP complex"/>
    <property type="evidence" value="ECO:0007669"/>
    <property type="project" value="TreeGrafter"/>
</dbReference>
<dbReference type="AlphaFoldDB" id="S7QIP7"/>
<dbReference type="GO" id="GO:0071038">
    <property type="term" value="P:TRAMP-dependent tRNA surveillance pathway"/>
    <property type="evidence" value="ECO:0007669"/>
    <property type="project" value="TreeGrafter"/>
</dbReference>
<evidence type="ECO:0000256" key="8">
    <source>
        <dbReference type="PROSITE-ProRule" id="PRU00047"/>
    </source>
</evidence>
<keyword evidence="3" id="KW-0479">Metal-binding</keyword>
<dbReference type="eggNOG" id="KOG4400">
    <property type="taxonomic scope" value="Eukaryota"/>
</dbReference>
<dbReference type="GO" id="GO:0071035">
    <property type="term" value="P:nuclear polyadenylation-dependent rRNA catabolic process"/>
    <property type="evidence" value="ECO:0007669"/>
    <property type="project" value="TreeGrafter"/>
</dbReference>
<evidence type="ECO:0000256" key="1">
    <source>
        <dbReference type="ARBA" id="ARBA00004123"/>
    </source>
</evidence>
<protein>
    <recommendedName>
        <fullName evidence="10">CCHC-type domain-containing protein</fullName>
    </recommendedName>
</protein>
<evidence type="ECO:0000256" key="2">
    <source>
        <dbReference type="ARBA" id="ARBA00022664"/>
    </source>
</evidence>
<dbReference type="Pfam" id="PF00098">
    <property type="entry name" value="zf-CCHC"/>
    <property type="match status" value="1"/>
</dbReference>
<dbReference type="OMA" id="QNCKRPG"/>
<feature type="compositionally biased region" description="Basic and acidic residues" evidence="9">
    <location>
        <begin position="420"/>
        <end position="437"/>
    </location>
</feature>
<gene>
    <name evidence="11" type="ORF">GLOTRDRAFT_136148</name>
</gene>
<accession>S7QIP7</accession>
<feature type="compositionally biased region" description="Low complexity" evidence="9">
    <location>
        <begin position="85"/>
        <end position="110"/>
    </location>
</feature>
<dbReference type="GeneID" id="19303478"/>
<dbReference type="GO" id="GO:0003723">
    <property type="term" value="F:RNA binding"/>
    <property type="evidence" value="ECO:0007669"/>
    <property type="project" value="TreeGrafter"/>
</dbReference>
<keyword evidence="6" id="KW-0862">Zinc</keyword>
<dbReference type="Gene3D" id="4.10.60.10">
    <property type="entry name" value="Zinc finger, CCHC-type"/>
    <property type="match status" value="1"/>
</dbReference>
<evidence type="ECO:0000256" key="4">
    <source>
        <dbReference type="ARBA" id="ARBA00022737"/>
    </source>
</evidence>
<evidence type="ECO:0000256" key="9">
    <source>
        <dbReference type="SAM" id="MobiDB-lite"/>
    </source>
</evidence>
<evidence type="ECO:0000256" key="5">
    <source>
        <dbReference type="ARBA" id="ARBA00022771"/>
    </source>
</evidence>
<dbReference type="GO" id="GO:0071039">
    <property type="term" value="P:nuclear polyadenylation-dependent CUT catabolic process"/>
    <property type="evidence" value="ECO:0007669"/>
    <property type="project" value="TreeGrafter"/>
</dbReference>
<dbReference type="InterPro" id="IPR036875">
    <property type="entry name" value="Znf_CCHC_sf"/>
</dbReference>
<feature type="region of interest" description="Disordered" evidence="9">
    <location>
        <begin position="304"/>
        <end position="401"/>
    </location>
</feature>
<organism evidence="11 12">
    <name type="scientific">Gloeophyllum trabeum (strain ATCC 11539 / FP-39264 / Madison 617)</name>
    <name type="common">Brown rot fungus</name>
    <dbReference type="NCBI Taxonomy" id="670483"/>
    <lineage>
        <taxon>Eukaryota</taxon>
        <taxon>Fungi</taxon>
        <taxon>Dikarya</taxon>
        <taxon>Basidiomycota</taxon>
        <taxon>Agaricomycotina</taxon>
        <taxon>Agaricomycetes</taxon>
        <taxon>Gloeophyllales</taxon>
        <taxon>Gloeophyllaceae</taxon>
        <taxon>Gloeophyllum</taxon>
    </lineage>
</organism>
<name>S7QIP7_GLOTA</name>
<feature type="domain" description="CCHC-type" evidence="10">
    <location>
        <begin position="259"/>
        <end position="272"/>
    </location>
</feature>
<dbReference type="SUPFAM" id="SSF57756">
    <property type="entry name" value="Retrovirus zinc finger-like domains"/>
    <property type="match status" value="1"/>
</dbReference>
<feature type="compositionally biased region" description="Basic residues" evidence="9">
    <location>
        <begin position="40"/>
        <end position="49"/>
    </location>
</feature>
<dbReference type="PANTHER" id="PTHR46543">
    <property type="entry name" value="ZINC FINGER CCHC DOMAIN-CONTAINING PROTEIN 7"/>
    <property type="match status" value="1"/>
</dbReference>
<dbReference type="OrthoDB" id="7608935at2759"/>
<keyword evidence="5 8" id="KW-0863">Zinc-finger</keyword>
<dbReference type="GO" id="GO:0071036">
    <property type="term" value="P:nuclear polyadenylation-dependent snoRNA catabolic process"/>
    <property type="evidence" value="ECO:0007669"/>
    <property type="project" value="TreeGrafter"/>
</dbReference>
<feature type="region of interest" description="Disordered" evidence="9">
    <location>
        <begin position="414"/>
        <end position="438"/>
    </location>
</feature>
<dbReference type="Proteomes" id="UP000030669">
    <property type="component" value="Unassembled WGS sequence"/>
</dbReference>
<evidence type="ECO:0000256" key="7">
    <source>
        <dbReference type="ARBA" id="ARBA00023242"/>
    </source>
</evidence>
<sequence length="473" mass="52244">MTDTEVIDLTAPSSPILVDEDSDGGPPSSSKPQPDATKDQKRKRKKKKRPVVDSAPEEGEVTSAPDNKAVSVAGDEGPPLFFVDLAPAPLSSASEPAPKVGESSKSAALEAASAQNEPAKLLLPDHVSVLSQGVGVPVEVITRPDEDSDDEAYIEYLDYDDRKAPGMVRYFEEEKEEPKQQKITCPQRFTIRGTQVNNYDDCDRCGSSRHHTNECPTLWRLYHYVSDADRETILRVREEKSVLGVGNGGEGYIATDEWCYNCGESGHLGDDCNSLPHPPDHPLEPSAFSSYNIMSGPFFDATTSLSKGKARRPRDWETSDHVGDGWGFNAPMNVGKQGRKKDRARMEQVAKHQEEEEDPDDWFGNPRNARNRGMTRDAQPPRNVRSEIGNENKVFTFGSMGNDRNRRFEIESSVNASRGSRYDKDRNDRYRGERAPDTFKSGLGGTTTTVLTVKSVETITVPGTKGGMPTNLY</sequence>
<dbReference type="EMBL" id="KB469297">
    <property type="protein sequence ID" value="EPQ59218.1"/>
    <property type="molecule type" value="Genomic_DNA"/>
</dbReference>
<evidence type="ECO:0000259" key="10">
    <source>
        <dbReference type="PROSITE" id="PS50158"/>
    </source>
</evidence>
<dbReference type="GO" id="GO:0071037">
    <property type="term" value="P:nuclear polyadenylation-dependent snRNA catabolic process"/>
    <property type="evidence" value="ECO:0007669"/>
    <property type="project" value="TreeGrafter"/>
</dbReference>